<evidence type="ECO:0000313" key="9">
    <source>
        <dbReference type="EMBL" id="USR78702.1"/>
    </source>
</evidence>
<feature type="transmembrane region" description="Helical" evidence="8">
    <location>
        <begin position="88"/>
        <end position="113"/>
    </location>
</feature>
<feature type="transmembrane region" description="Helical" evidence="8">
    <location>
        <begin position="7"/>
        <end position="27"/>
    </location>
</feature>
<keyword evidence="3 8" id="KW-0812">Transmembrane</keyword>
<protein>
    <submittedName>
        <fullName evidence="9">MATE family efflux transporter</fullName>
    </submittedName>
</protein>
<reference evidence="9" key="1">
    <citation type="submission" date="2022-06" db="EMBL/GenBank/DDBJ databases">
        <title>Complete Genome Sequence of Arcanobacterium pinnipediorum strain DSM 28752 isolated from a harbour seal.</title>
        <authorList>
            <person name="Borowiak M."/>
            <person name="Kreitlow A."/>
            <person name="Alssahen M."/>
            <person name="Malorny B."/>
            <person name="Laemmler C."/>
            <person name="Prenger-Berninghoff E."/>
            <person name="Siebert U."/>
            <person name="Ploetz M."/>
            <person name="Abdulmawjood A."/>
        </authorList>
    </citation>
    <scope>NUCLEOTIDE SEQUENCE</scope>
    <source>
        <strain evidence="9">DSM 28752</strain>
    </source>
</reference>
<keyword evidence="10" id="KW-1185">Reference proteome</keyword>
<comment type="subcellular location">
    <subcellularLocation>
        <location evidence="1">Cell membrane</location>
        <topology evidence="1">Multi-pass membrane protein</topology>
    </subcellularLocation>
</comment>
<evidence type="ECO:0000256" key="4">
    <source>
        <dbReference type="ARBA" id="ARBA00022960"/>
    </source>
</evidence>
<evidence type="ECO:0000313" key="10">
    <source>
        <dbReference type="Proteomes" id="UP001056109"/>
    </source>
</evidence>
<dbReference type="PRINTS" id="PR01806">
    <property type="entry name" value="VIRFACTRMVIN"/>
</dbReference>
<feature type="transmembrane region" description="Helical" evidence="8">
    <location>
        <begin position="322"/>
        <end position="342"/>
    </location>
</feature>
<dbReference type="PANTHER" id="PTHR47019">
    <property type="entry name" value="LIPID II FLIPPASE MURJ"/>
    <property type="match status" value="1"/>
</dbReference>
<evidence type="ECO:0000256" key="5">
    <source>
        <dbReference type="ARBA" id="ARBA00022984"/>
    </source>
</evidence>
<dbReference type="PANTHER" id="PTHR47019:SF1">
    <property type="entry name" value="LIPID II FLIPPASE MURJ"/>
    <property type="match status" value="1"/>
</dbReference>
<dbReference type="Proteomes" id="UP001056109">
    <property type="component" value="Chromosome"/>
</dbReference>
<feature type="transmembrane region" description="Helical" evidence="8">
    <location>
        <begin position="490"/>
        <end position="513"/>
    </location>
</feature>
<feature type="transmembrane region" description="Helical" evidence="8">
    <location>
        <begin position="54"/>
        <end position="76"/>
    </location>
</feature>
<evidence type="ECO:0000256" key="1">
    <source>
        <dbReference type="ARBA" id="ARBA00004651"/>
    </source>
</evidence>
<evidence type="ECO:0000256" key="3">
    <source>
        <dbReference type="ARBA" id="ARBA00022692"/>
    </source>
</evidence>
<dbReference type="InterPro" id="IPR004268">
    <property type="entry name" value="MurJ"/>
</dbReference>
<dbReference type="RefSeq" id="WP_252672517.1">
    <property type="nucleotide sequence ID" value="NZ_CP099547.1"/>
</dbReference>
<name>A0ABY5AFQ8_9ACTO</name>
<evidence type="ECO:0000256" key="2">
    <source>
        <dbReference type="ARBA" id="ARBA00022475"/>
    </source>
</evidence>
<feature type="transmembrane region" description="Helical" evidence="8">
    <location>
        <begin position="193"/>
        <end position="220"/>
    </location>
</feature>
<evidence type="ECO:0000256" key="6">
    <source>
        <dbReference type="ARBA" id="ARBA00022989"/>
    </source>
</evidence>
<feature type="transmembrane region" description="Helical" evidence="8">
    <location>
        <begin position="160"/>
        <end position="181"/>
    </location>
</feature>
<dbReference type="EMBL" id="CP099547">
    <property type="protein sequence ID" value="USR78702.1"/>
    <property type="molecule type" value="Genomic_DNA"/>
</dbReference>
<feature type="transmembrane region" description="Helical" evidence="8">
    <location>
        <begin position="133"/>
        <end position="153"/>
    </location>
</feature>
<keyword evidence="4" id="KW-0133">Cell shape</keyword>
<dbReference type="InterPro" id="IPR051050">
    <property type="entry name" value="Lipid_II_flippase_MurJ/MviN"/>
</dbReference>
<sequence length="523" mass="55225">MKKISSVIGAAGMIAIVTLGARFMGLVRKLAQSWAMSDGVVAGTYDTANTVPNILFEVVAGGALAGAVIPLISRFLAHNLHQEESKTVSALVTWILTVSIPIAVIVMFCARFITSFLLASGSAAQIDLGTTLLQIFAWQIPLYGLSVVFSGVLQAHKRFGLPAVAPLISSTVVVGVFVWYALSVGAQTQPQDISTMAIVLLGWGTTAGVAVFSLVQLPAVMRIVKIRFSWSFPPGVARDTVRLGGAGLAGLIAQQLAILSIMYSTNDLSDPGTFAAFNYAYAVFMVPYAVLAVPIATAVFPRISQAFELHEMQKLRHLVENSTYLVLLMGATAAVLIATLATPAKGIIELGNTITGLDIALQSMAFGAIGFSLLYHGARVLYALGRPYLVIASNSIAWCAVIACLALGYVFDVHGREATLQWVGVSLSVGLTIGGVVLVGFLRHASGARIVFAYRARLARGGGVLAISGSVAWFLVPRVEIWFINLLGPGIIPSLIAASIGALVVLGPMFYIVGIDFRKKAFV</sequence>
<feature type="transmembrane region" description="Helical" evidence="8">
    <location>
        <begin position="388"/>
        <end position="410"/>
    </location>
</feature>
<keyword evidence="6 8" id="KW-1133">Transmembrane helix</keyword>
<feature type="transmembrane region" description="Helical" evidence="8">
    <location>
        <begin position="422"/>
        <end position="442"/>
    </location>
</feature>
<keyword evidence="2" id="KW-1003">Cell membrane</keyword>
<feature type="transmembrane region" description="Helical" evidence="8">
    <location>
        <begin position="354"/>
        <end position="376"/>
    </location>
</feature>
<gene>
    <name evidence="9" type="ORF">NG665_04725</name>
</gene>
<proteinExistence type="predicted"/>
<feature type="transmembrane region" description="Helical" evidence="8">
    <location>
        <begin position="463"/>
        <end position="484"/>
    </location>
</feature>
<keyword evidence="7 8" id="KW-0472">Membrane</keyword>
<feature type="transmembrane region" description="Helical" evidence="8">
    <location>
        <begin position="241"/>
        <end position="263"/>
    </location>
</feature>
<feature type="transmembrane region" description="Helical" evidence="8">
    <location>
        <begin position="279"/>
        <end position="301"/>
    </location>
</feature>
<dbReference type="Pfam" id="PF03023">
    <property type="entry name" value="MurJ"/>
    <property type="match status" value="1"/>
</dbReference>
<keyword evidence="5" id="KW-0573">Peptidoglycan synthesis</keyword>
<evidence type="ECO:0000256" key="7">
    <source>
        <dbReference type="ARBA" id="ARBA00023136"/>
    </source>
</evidence>
<organism evidence="9 10">
    <name type="scientific">Arcanobacterium pinnipediorum</name>
    <dbReference type="NCBI Taxonomy" id="1503041"/>
    <lineage>
        <taxon>Bacteria</taxon>
        <taxon>Bacillati</taxon>
        <taxon>Actinomycetota</taxon>
        <taxon>Actinomycetes</taxon>
        <taxon>Actinomycetales</taxon>
        <taxon>Actinomycetaceae</taxon>
        <taxon>Arcanobacterium</taxon>
    </lineage>
</organism>
<accession>A0ABY5AFQ8</accession>
<evidence type="ECO:0000256" key="8">
    <source>
        <dbReference type="SAM" id="Phobius"/>
    </source>
</evidence>